<organism evidence="2 3">
    <name type="scientific">Oceanobacillus kapialis</name>
    <dbReference type="NCBI Taxonomy" id="481353"/>
    <lineage>
        <taxon>Bacteria</taxon>
        <taxon>Bacillati</taxon>
        <taxon>Bacillota</taxon>
        <taxon>Bacilli</taxon>
        <taxon>Bacillales</taxon>
        <taxon>Bacillaceae</taxon>
        <taxon>Oceanobacillus</taxon>
    </lineage>
</organism>
<dbReference type="PROSITE" id="PS51372">
    <property type="entry name" value="PRD_2"/>
    <property type="match status" value="1"/>
</dbReference>
<evidence type="ECO:0000259" key="1">
    <source>
        <dbReference type="PROSITE" id="PS51372"/>
    </source>
</evidence>
<dbReference type="Proteomes" id="UP001597451">
    <property type="component" value="Unassembled WGS sequence"/>
</dbReference>
<dbReference type="Gene3D" id="1.10.1790.10">
    <property type="entry name" value="PRD domain"/>
    <property type="match status" value="1"/>
</dbReference>
<dbReference type="RefSeq" id="WP_379561661.1">
    <property type="nucleotide sequence ID" value="NZ_CP085256.1"/>
</dbReference>
<gene>
    <name evidence="2" type="ORF">ACFSUN_08900</name>
</gene>
<comment type="caution">
    <text evidence="2">The sequence shown here is derived from an EMBL/GenBank/DDBJ whole genome shotgun (WGS) entry which is preliminary data.</text>
</comment>
<name>A0ABW5Q065_9BACI</name>
<protein>
    <submittedName>
        <fullName evidence="2">PRD domain-containing protein</fullName>
    </submittedName>
</protein>
<reference evidence="3" key="1">
    <citation type="journal article" date="2019" name="Int. J. Syst. Evol. Microbiol.">
        <title>The Global Catalogue of Microorganisms (GCM) 10K type strain sequencing project: providing services to taxonomists for standard genome sequencing and annotation.</title>
        <authorList>
            <consortium name="The Broad Institute Genomics Platform"/>
            <consortium name="The Broad Institute Genome Sequencing Center for Infectious Disease"/>
            <person name="Wu L."/>
            <person name="Ma J."/>
        </authorList>
    </citation>
    <scope>NUCLEOTIDE SEQUENCE [LARGE SCALE GENOMIC DNA]</scope>
    <source>
        <strain evidence="3">TISTR 1858</strain>
    </source>
</reference>
<accession>A0ABW5Q065</accession>
<evidence type="ECO:0000313" key="3">
    <source>
        <dbReference type="Proteomes" id="UP001597451"/>
    </source>
</evidence>
<dbReference type="InterPro" id="IPR011608">
    <property type="entry name" value="PRD"/>
</dbReference>
<keyword evidence="3" id="KW-1185">Reference proteome</keyword>
<dbReference type="EMBL" id="JBHUMX010000023">
    <property type="protein sequence ID" value="MFD2628901.1"/>
    <property type="molecule type" value="Genomic_DNA"/>
</dbReference>
<sequence length="126" mass="14262">MNKEQLKDRLHILALGDVISKPACEVTIKAFDHLLIEFNKEDLEQAEMLFTHLPSAITRISEGGEVEAPAPEIMDEVRNSAYFPTAEKHIKKIEELWGRSLPKEEKAFLSMHYTTVLEVNQGGDSI</sequence>
<dbReference type="Pfam" id="PF00874">
    <property type="entry name" value="PRD"/>
    <property type="match status" value="1"/>
</dbReference>
<feature type="domain" description="PRD" evidence="1">
    <location>
        <begin position="14"/>
        <end position="123"/>
    </location>
</feature>
<evidence type="ECO:0000313" key="2">
    <source>
        <dbReference type="EMBL" id="MFD2628901.1"/>
    </source>
</evidence>
<proteinExistence type="predicted"/>
<dbReference type="SUPFAM" id="SSF63520">
    <property type="entry name" value="PTS-regulatory domain, PRD"/>
    <property type="match status" value="1"/>
</dbReference>
<dbReference type="InterPro" id="IPR036634">
    <property type="entry name" value="PRD_sf"/>
</dbReference>